<evidence type="ECO:0000259" key="8">
    <source>
        <dbReference type="PROSITE" id="PS51278"/>
    </source>
</evidence>
<evidence type="ECO:0000313" key="11">
    <source>
        <dbReference type="Proteomes" id="UP000249818"/>
    </source>
</evidence>
<dbReference type="EMBL" id="LS483254">
    <property type="protein sequence ID" value="SQD92235.1"/>
    <property type="molecule type" value="Genomic_DNA"/>
</dbReference>
<dbReference type="GO" id="GO:0004360">
    <property type="term" value="F:glutamine-fructose-6-phosphate transaminase (isomerizing) activity"/>
    <property type="evidence" value="ECO:0007669"/>
    <property type="project" value="UniProtKB-EC"/>
</dbReference>
<gene>
    <name evidence="10" type="ORF">BARAN1_0210</name>
</gene>
<dbReference type="CDD" id="cd05008">
    <property type="entry name" value="SIS_GlmS_GlmD_1"/>
    <property type="match status" value="1"/>
</dbReference>
<proteinExistence type="predicted"/>
<evidence type="ECO:0000256" key="4">
    <source>
        <dbReference type="ARBA" id="ARBA00022576"/>
    </source>
</evidence>
<feature type="domain" description="SIS" evidence="9">
    <location>
        <begin position="284"/>
        <end position="424"/>
    </location>
</feature>
<evidence type="ECO:0000256" key="3">
    <source>
        <dbReference type="ARBA" id="ARBA00016090"/>
    </source>
</evidence>
<dbReference type="OrthoDB" id="106547at2"/>
<evidence type="ECO:0000256" key="5">
    <source>
        <dbReference type="ARBA" id="ARBA00022679"/>
    </source>
</evidence>
<dbReference type="GO" id="GO:0097367">
    <property type="term" value="F:carbohydrate derivative binding"/>
    <property type="evidence" value="ECO:0007669"/>
    <property type="project" value="InterPro"/>
</dbReference>
<dbReference type="RefSeq" id="WP_157959350.1">
    <property type="nucleotide sequence ID" value="NZ_LS483254.1"/>
</dbReference>
<evidence type="ECO:0000256" key="6">
    <source>
        <dbReference type="ARBA" id="ARBA00022737"/>
    </source>
</evidence>
<protein>
    <recommendedName>
        <fullName evidence="3">Glutamine--fructose-6-phosphate aminotransferase [isomerizing]</fullName>
        <ecNumber evidence="2">2.6.1.16</ecNumber>
    </recommendedName>
</protein>
<dbReference type="Gene3D" id="3.40.50.10490">
    <property type="entry name" value="Glucose-6-phosphate isomerase like protein, domain 1"/>
    <property type="match status" value="2"/>
</dbReference>
<dbReference type="InterPro" id="IPR035490">
    <property type="entry name" value="GlmS/FrlB_SIS"/>
</dbReference>
<evidence type="ECO:0000259" key="9">
    <source>
        <dbReference type="PROSITE" id="PS51464"/>
    </source>
</evidence>
<dbReference type="PANTHER" id="PTHR10937:SF0">
    <property type="entry name" value="GLUTAMINE--FRUCTOSE-6-PHOSPHATE TRANSAMINASE (ISOMERIZING)"/>
    <property type="match status" value="1"/>
</dbReference>
<feature type="domain" description="SIS" evidence="9">
    <location>
        <begin position="447"/>
        <end position="586"/>
    </location>
</feature>
<sequence length="596" mass="64393">MCGIFGIVTGKDEALGPLLVEAGKRLSYRGYDSVGCATLTSDGQVDLRKDVGRIEDVARRLAFHEMRGTRGIVQLRWATFGAPSQANAQPHLDSDGDLVGAHNGNVVNNVELREAFIGQGMVVRSTNDGETCVHAVERYVDQGFSMLDAIRHAYHDLAGDYAFVIGRVGENRLYAFKKGSGLVAGVTDGISVVSSDLPSLLPLTRRIVRVEDGEIVILEPGRIELRRVEDGRRIEREVEAITETMEEAQKGGFAHFMLKEIHEQPRRAGEMLHLYDASPHVAPLVERMKAARNLYLVGCGTSYHACLLGATYIARLAGRPAIPVLAPQFVPQYVPAVGRDDVGVFVSQSGETKDVLLALEAARGRGLEPLALINVIGSTLMRESRAYLPLACGYEISVPATKTFLNQALAFLYLALRMGGHSTAMLHTLPGLIEETIGAAEVAVAGLAESLARHDDLYCLGYGLTYPIALEGALKMKEVTYAHCEGMLSTEFKHGPLSAVTDGYPVIFVAGPEDVARIVSGVNEVTCRGGWAIAIGEEDPRLRANAHDLVVLPPAGPLFNPLLAVVPLQLLAYRLSVARGLDPDYPRNLSKTLTVD</sequence>
<dbReference type="GO" id="GO:0006002">
    <property type="term" value="P:fructose 6-phosphate metabolic process"/>
    <property type="evidence" value="ECO:0007669"/>
    <property type="project" value="TreeGrafter"/>
</dbReference>
<dbReference type="InterPro" id="IPR001347">
    <property type="entry name" value="SIS_dom"/>
</dbReference>
<keyword evidence="4 10" id="KW-0032">Aminotransferase</keyword>
<dbReference type="PROSITE" id="PS51278">
    <property type="entry name" value="GATASE_TYPE_2"/>
    <property type="match status" value="1"/>
</dbReference>
<dbReference type="Pfam" id="PF13522">
    <property type="entry name" value="GATase_6"/>
    <property type="match status" value="1"/>
</dbReference>
<dbReference type="SUPFAM" id="SSF56235">
    <property type="entry name" value="N-terminal nucleophile aminohydrolases (Ntn hydrolases)"/>
    <property type="match status" value="1"/>
</dbReference>
<keyword evidence="7" id="KW-0315">Glutamine amidotransferase</keyword>
<dbReference type="EC" id="2.6.1.16" evidence="2"/>
<organism evidence="10 11">
    <name type="scientific">Candidatus Bipolaricaulis anaerobius</name>
    <dbReference type="NCBI Taxonomy" id="2026885"/>
    <lineage>
        <taxon>Bacteria</taxon>
        <taxon>Candidatus Bipolaricaulota</taxon>
        <taxon>Candidatus Bipolaricaulia</taxon>
        <taxon>Candidatus Bipolaricaulales</taxon>
        <taxon>Candidatus Bipolaricaulaceae</taxon>
        <taxon>Candidatus Bipolaricaulis</taxon>
    </lineage>
</organism>
<keyword evidence="6" id="KW-0677">Repeat</keyword>
<feature type="domain" description="Glutamine amidotransferase type-2" evidence="8">
    <location>
        <begin position="2"/>
        <end position="221"/>
    </location>
</feature>
<evidence type="ECO:0000313" key="10">
    <source>
        <dbReference type="EMBL" id="SQD92235.1"/>
    </source>
</evidence>
<dbReference type="AlphaFoldDB" id="A0A2X3MJD6"/>
<name>A0A2X3MJD6_9BACT</name>
<dbReference type="PROSITE" id="PS51464">
    <property type="entry name" value="SIS"/>
    <property type="match status" value="2"/>
</dbReference>
<evidence type="ECO:0000256" key="1">
    <source>
        <dbReference type="ARBA" id="ARBA00001031"/>
    </source>
</evidence>
<dbReference type="InterPro" id="IPR035466">
    <property type="entry name" value="GlmS/AgaS_SIS"/>
</dbReference>
<accession>A0A2X3MJD6</accession>
<dbReference type="GO" id="GO:0006487">
    <property type="term" value="P:protein N-linked glycosylation"/>
    <property type="evidence" value="ECO:0007669"/>
    <property type="project" value="TreeGrafter"/>
</dbReference>
<dbReference type="GO" id="GO:0006047">
    <property type="term" value="P:UDP-N-acetylglucosamine metabolic process"/>
    <property type="evidence" value="ECO:0007669"/>
    <property type="project" value="TreeGrafter"/>
</dbReference>
<dbReference type="CDD" id="cd05009">
    <property type="entry name" value="SIS_GlmS_GlmD_2"/>
    <property type="match status" value="1"/>
</dbReference>
<dbReference type="Pfam" id="PF01380">
    <property type="entry name" value="SIS"/>
    <property type="match status" value="2"/>
</dbReference>
<evidence type="ECO:0000256" key="7">
    <source>
        <dbReference type="ARBA" id="ARBA00022962"/>
    </source>
</evidence>
<reference evidence="11" key="1">
    <citation type="submission" date="2018-05" db="EMBL/GenBank/DDBJ databases">
        <authorList>
            <person name="Hao L."/>
        </authorList>
    </citation>
    <scope>NUCLEOTIDE SEQUENCE [LARGE SCALE GENOMIC DNA]</scope>
</reference>
<dbReference type="Proteomes" id="UP000249818">
    <property type="component" value="Chromosome BARAN1"/>
</dbReference>
<evidence type="ECO:0000256" key="2">
    <source>
        <dbReference type="ARBA" id="ARBA00012916"/>
    </source>
</evidence>
<dbReference type="InterPro" id="IPR046348">
    <property type="entry name" value="SIS_dom_sf"/>
</dbReference>
<dbReference type="InterPro" id="IPR005855">
    <property type="entry name" value="GFAT"/>
</dbReference>
<dbReference type="SUPFAM" id="SSF53697">
    <property type="entry name" value="SIS domain"/>
    <property type="match status" value="1"/>
</dbReference>
<dbReference type="PANTHER" id="PTHR10937">
    <property type="entry name" value="GLUCOSAMINE--FRUCTOSE-6-PHOSPHATE AMINOTRANSFERASE, ISOMERIZING"/>
    <property type="match status" value="1"/>
</dbReference>
<keyword evidence="5 10" id="KW-0808">Transferase</keyword>
<dbReference type="InterPro" id="IPR029055">
    <property type="entry name" value="Ntn_hydrolases_N"/>
</dbReference>
<dbReference type="InterPro" id="IPR017932">
    <property type="entry name" value="GATase_2_dom"/>
</dbReference>
<comment type="catalytic activity">
    <reaction evidence="1">
        <text>D-fructose 6-phosphate + L-glutamine = D-glucosamine 6-phosphate + L-glutamate</text>
        <dbReference type="Rhea" id="RHEA:13237"/>
        <dbReference type="ChEBI" id="CHEBI:29985"/>
        <dbReference type="ChEBI" id="CHEBI:58359"/>
        <dbReference type="ChEBI" id="CHEBI:58725"/>
        <dbReference type="ChEBI" id="CHEBI:61527"/>
        <dbReference type="EC" id="2.6.1.16"/>
    </reaction>
</comment>
<dbReference type="KEGG" id="bana:BARAN1_0210"/>
<dbReference type="NCBIfam" id="TIGR01135">
    <property type="entry name" value="glmS"/>
    <property type="match status" value="1"/>
</dbReference>
<dbReference type="NCBIfam" id="NF001484">
    <property type="entry name" value="PRK00331.1"/>
    <property type="match status" value="1"/>
</dbReference>
<keyword evidence="11" id="KW-1185">Reference proteome</keyword>
<dbReference type="Gene3D" id="3.60.20.10">
    <property type="entry name" value="Glutamine Phosphoribosylpyrophosphate, subunit 1, domain 1"/>
    <property type="match status" value="1"/>
</dbReference>